<dbReference type="Gene3D" id="3.40.50.1240">
    <property type="entry name" value="Phosphoglycerate mutase-like"/>
    <property type="match status" value="1"/>
</dbReference>
<protein>
    <submittedName>
        <fullName evidence="5">Putative phosphoglycerate mutase</fullName>
        <ecNumber evidence="5">5.4.2.12</ecNumber>
    </submittedName>
</protein>
<dbReference type="InterPro" id="IPR012337">
    <property type="entry name" value="RNaseH-like_sf"/>
</dbReference>
<dbReference type="InterPro" id="IPR029033">
    <property type="entry name" value="His_PPase_superfam"/>
</dbReference>
<dbReference type="GO" id="GO:0003676">
    <property type="term" value="F:nucleic acid binding"/>
    <property type="evidence" value="ECO:0007669"/>
    <property type="project" value="InterPro"/>
</dbReference>
<dbReference type="SUPFAM" id="SSF53098">
    <property type="entry name" value="Ribonuclease H-like"/>
    <property type="match status" value="1"/>
</dbReference>
<dbReference type="AlphaFoldDB" id="A0A7W7QMM5"/>
<dbReference type="EMBL" id="JACHJP010000003">
    <property type="protein sequence ID" value="MBB4916405.1"/>
    <property type="molecule type" value="Genomic_DNA"/>
</dbReference>
<feature type="compositionally biased region" description="Low complexity" evidence="3">
    <location>
        <begin position="165"/>
        <end position="195"/>
    </location>
</feature>
<feature type="domain" description="RNase H type-1" evidence="4">
    <location>
        <begin position="1"/>
        <end position="141"/>
    </location>
</feature>
<accession>A0A7W7QMM5</accession>
<dbReference type="RefSeq" id="WP_184715768.1">
    <property type="nucleotide sequence ID" value="NZ_JACHJP010000003.1"/>
</dbReference>
<dbReference type="InterPro" id="IPR036397">
    <property type="entry name" value="RNaseH_sf"/>
</dbReference>
<evidence type="ECO:0000256" key="2">
    <source>
        <dbReference type="PIRSR" id="PIRSR613078-2"/>
    </source>
</evidence>
<dbReference type="Proteomes" id="UP000552644">
    <property type="component" value="Unassembled WGS sequence"/>
</dbReference>
<dbReference type="CDD" id="cd09279">
    <property type="entry name" value="RNase_HI_like"/>
    <property type="match status" value="1"/>
</dbReference>
<dbReference type="InterPro" id="IPR013078">
    <property type="entry name" value="His_Pase_superF_clade-1"/>
</dbReference>
<dbReference type="GO" id="GO:0005737">
    <property type="term" value="C:cytoplasm"/>
    <property type="evidence" value="ECO:0007669"/>
    <property type="project" value="TreeGrafter"/>
</dbReference>
<dbReference type="InterPro" id="IPR050275">
    <property type="entry name" value="PGM_Phosphatase"/>
</dbReference>
<dbReference type="NCBIfam" id="NF005567">
    <property type="entry name" value="PRK07238.1"/>
    <property type="match status" value="1"/>
</dbReference>
<feature type="region of interest" description="Disordered" evidence="3">
    <location>
        <begin position="146"/>
        <end position="195"/>
    </location>
</feature>
<evidence type="ECO:0000256" key="1">
    <source>
        <dbReference type="PIRSR" id="PIRSR613078-1"/>
    </source>
</evidence>
<dbReference type="SMART" id="SM00855">
    <property type="entry name" value="PGAM"/>
    <property type="match status" value="1"/>
</dbReference>
<dbReference type="GO" id="GO:0004619">
    <property type="term" value="F:phosphoglycerate mutase activity"/>
    <property type="evidence" value="ECO:0007669"/>
    <property type="project" value="UniProtKB-EC"/>
</dbReference>
<evidence type="ECO:0000313" key="6">
    <source>
        <dbReference type="Proteomes" id="UP000552644"/>
    </source>
</evidence>
<sequence length="498" mass="51419">MTSFVVEADGGSRGNPGPAGYGAVVKDAADGQILVEVAESIGTQTNNVAEYRGLIAGLRALLDLAGDDASVEVRMDSKLVIEQMAGRWKIKNEGLRPLATEAASLARRLRVTWRWIPRERNKDADRLANEAMDAAAKGVPWQSSFTAAPSEQGSLFDPPSESAVPVSGAGTTSASGATGAGAVPAPGTKAAPVPGADTVSEAEAARVTGAGAVPVSAPETKAAPVPGAGAVPEAKAVPAPGAGAVSEVETAPAPGAKAVLDVSFSEVGAGGVSDAETFPTASATTGTGWRPPTTTATSLLLLRHGETPMSVERRFSGLGDPELTPNGLAQARAAAARLTREPYGVQVVVSSPLRRALVTAETVAAGLGLDVVVEPELREADFGAWEGHTFTEIQRRWPDELATWLADPSAAPPGGESFGDAARRVQVIGDRLVERYEGRTVLVVSHVTPIKMLLRSALLAPLAALYRMHLDLASLSLIEYYADGPAVVKAFNDTSHLR</sequence>
<reference evidence="5 6" key="1">
    <citation type="submission" date="2020-08" db="EMBL/GenBank/DDBJ databases">
        <title>Genomic Encyclopedia of Type Strains, Phase III (KMG-III): the genomes of soil and plant-associated and newly described type strains.</title>
        <authorList>
            <person name="Whitman W."/>
        </authorList>
    </citation>
    <scope>NUCLEOTIDE SEQUENCE [LARGE SCALE GENOMIC DNA]</scope>
    <source>
        <strain evidence="5 6">CECT 8840</strain>
    </source>
</reference>
<feature type="active site" description="Tele-phosphohistidine intermediate" evidence="1">
    <location>
        <position position="304"/>
    </location>
</feature>
<proteinExistence type="predicted"/>
<dbReference type="EC" id="5.4.2.12" evidence="5"/>
<comment type="caution">
    <text evidence="5">The sequence shown here is derived from an EMBL/GenBank/DDBJ whole genome shotgun (WGS) entry which is preliminary data.</text>
</comment>
<dbReference type="InterPro" id="IPR002156">
    <property type="entry name" value="RNaseH_domain"/>
</dbReference>
<dbReference type="PANTHER" id="PTHR48100">
    <property type="entry name" value="BROAD-SPECIFICITY PHOSPHATASE YOR283W-RELATED"/>
    <property type="match status" value="1"/>
</dbReference>
<evidence type="ECO:0000256" key="3">
    <source>
        <dbReference type="SAM" id="MobiDB-lite"/>
    </source>
</evidence>
<keyword evidence="5" id="KW-0413">Isomerase</keyword>
<dbReference type="Gene3D" id="3.30.420.10">
    <property type="entry name" value="Ribonuclease H-like superfamily/Ribonuclease H"/>
    <property type="match status" value="1"/>
</dbReference>
<dbReference type="Pfam" id="PF00300">
    <property type="entry name" value="His_Phos_1"/>
    <property type="match status" value="1"/>
</dbReference>
<evidence type="ECO:0000259" key="4">
    <source>
        <dbReference type="PROSITE" id="PS50879"/>
    </source>
</evidence>
<dbReference type="Pfam" id="PF13456">
    <property type="entry name" value="RVT_3"/>
    <property type="match status" value="1"/>
</dbReference>
<dbReference type="PANTHER" id="PTHR48100:SF1">
    <property type="entry name" value="HISTIDINE PHOSPHATASE FAMILY PROTEIN-RELATED"/>
    <property type="match status" value="1"/>
</dbReference>
<dbReference type="PROSITE" id="PS50879">
    <property type="entry name" value="RNASE_H_1"/>
    <property type="match status" value="1"/>
</dbReference>
<dbReference type="GO" id="GO:0004523">
    <property type="term" value="F:RNA-DNA hybrid ribonuclease activity"/>
    <property type="evidence" value="ECO:0007669"/>
    <property type="project" value="InterPro"/>
</dbReference>
<keyword evidence="6" id="KW-1185">Reference proteome</keyword>
<dbReference type="SUPFAM" id="SSF53254">
    <property type="entry name" value="Phosphoglycerate mutase-like"/>
    <property type="match status" value="1"/>
</dbReference>
<gene>
    <name evidence="5" type="ORF">FHS44_003493</name>
</gene>
<dbReference type="CDD" id="cd07067">
    <property type="entry name" value="HP_PGM_like"/>
    <property type="match status" value="1"/>
</dbReference>
<dbReference type="GO" id="GO:0016791">
    <property type="term" value="F:phosphatase activity"/>
    <property type="evidence" value="ECO:0007669"/>
    <property type="project" value="TreeGrafter"/>
</dbReference>
<name>A0A7W7QMM5_9ACTN</name>
<organism evidence="5 6">
    <name type="scientific">Streptosporangium saharense</name>
    <dbReference type="NCBI Taxonomy" id="1706840"/>
    <lineage>
        <taxon>Bacteria</taxon>
        <taxon>Bacillati</taxon>
        <taxon>Actinomycetota</taxon>
        <taxon>Actinomycetes</taxon>
        <taxon>Streptosporangiales</taxon>
        <taxon>Streptosporangiaceae</taxon>
        <taxon>Streptosporangium</taxon>
    </lineage>
</organism>
<feature type="active site" description="Proton donor/acceptor" evidence="1">
    <location>
        <position position="379"/>
    </location>
</feature>
<feature type="binding site" evidence="2">
    <location>
        <position position="355"/>
    </location>
    <ligand>
        <name>substrate</name>
    </ligand>
</feature>
<evidence type="ECO:0000313" key="5">
    <source>
        <dbReference type="EMBL" id="MBB4916405.1"/>
    </source>
</evidence>